<comment type="caution">
    <text evidence="2">The sequence shown here is derived from an EMBL/GenBank/DDBJ whole genome shotgun (WGS) entry which is preliminary data.</text>
</comment>
<dbReference type="SUPFAM" id="SSF47473">
    <property type="entry name" value="EF-hand"/>
    <property type="match status" value="1"/>
</dbReference>
<evidence type="ECO:0000256" key="1">
    <source>
        <dbReference type="SAM" id="MobiDB-lite"/>
    </source>
</evidence>
<evidence type="ECO:0000313" key="2">
    <source>
        <dbReference type="EMBL" id="KAL0481853.1"/>
    </source>
</evidence>
<name>A0AAW2YYF9_9EUKA</name>
<feature type="non-terminal residue" evidence="2">
    <location>
        <position position="1"/>
    </location>
</feature>
<feature type="region of interest" description="Disordered" evidence="1">
    <location>
        <begin position="82"/>
        <end position="101"/>
    </location>
</feature>
<organism evidence="2 3">
    <name type="scientific">Acrasis kona</name>
    <dbReference type="NCBI Taxonomy" id="1008807"/>
    <lineage>
        <taxon>Eukaryota</taxon>
        <taxon>Discoba</taxon>
        <taxon>Heterolobosea</taxon>
        <taxon>Tetramitia</taxon>
        <taxon>Eutetramitia</taxon>
        <taxon>Acrasidae</taxon>
        <taxon>Acrasis</taxon>
    </lineage>
</organism>
<dbReference type="Gene3D" id="1.10.238.10">
    <property type="entry name" value="EF-hand"/>
    <property type="match status" value="1"/>
</dbReference>
<sequence length="233" mass="26165">GQNQAKTLTREQIADLQKATSLTKKEVEELYEYYTTQYSDGKINKGKFTRNSDQNSELNAIIFNTVKSYAASYYVDGSKSTGTNIPSNALKGEGTSNNNNINKQAQTRTVEDNTLSIDSLNFQEVLPTLMLCDSTSQESKLDWGFHMFASSQRQKSNPNSIDREALSETFKSIYKSLSDKNIANLPDHLRDPDCCLEFVLSKTNPPPASQDQDAQKTPTSLTKEQFKQAYKQK</sequence>
<accession>A0AAW2YYF9</accession>
<proteinExistence type="predicted"/>
<reference evidence="2 3" key="1">
    <citation type="submission" date="2024-03" db="EMBL/GenBank/DDBJ databases">
        <title>The Acrasis kona genome and developmental transcriptomes reveal deep origins of eukaryotic multicellular pathways.</title>
        <authorList>
            <person name="Sheikh S."/>
            <person name="Fu C.-J."/>
            <person name="Brown M.W."/>
            <person name="Baldauf S.L."/>
        </authorList>
    </citation>
    <scope>NUCLEOTIDE SEQUENCE [LARGE SCALE GENOMIC DNA]</scope>
    <source>
        <strain evidence="2 3">ATCC MYA-3509</strain>
    </source>
</reference>
<feature type="compositionally biased region" description="Polar residues" evidence="1">
    <location>
        <begin position="209"/>
        <end position="223"/>
    </location>
</feature>
<feature type="non-terminal residue" evidence="2">
    <location>
        <position position="233"/>
    </location>
</feature>
<keyword evidence="3" id="KW-1185">Reference proteome</keyword>
<gene>
    <name evidence="2" type="ORF">AKO1_011348</name>
</gene>
<dbReference type="AlphaFoldDB" id="A0AAW2YYF9"/>
<feature type="region of interest" description="Disordered" evidence="1">
    <location>
        <begin position="200"/>
        <end position="233"/>
    </location>
</feature>
<dbReference type="InterPro" id="IPR011992">
    <property type="entry name" value="EF-hand-dom_pair"/>
</dbReference>
<dbReference type="Proteomes" id="UP001431209">
    <property type="component" value="Unassembled WGS sequence"/>
</dbReference>
<dbReference type="EMBL" id="JAOPGA020000797">
    <property type="protein sequence ID" value="KAL0481853.1"/>
    <property type="molecule type" value="Genomic_DNA"/>
</dbReference>
<evidence type="ECO:0000313" key="3">
    <source>
        <dbReference type="Proteomes" id="UP001431209"/>
    </source>
</evidence>
<protein>
    <submittedName>
        <fullName evidence="2">Uncharacterized protein</fullName>
    </submittedName>
</protein>